<evidence type="ECO:0000313" key="1">
    <source>
        <dbReference type="EMBL" id="VFR38479.1"/>
    </source>
</evidence>
<reference evidence="2" key="1">
    <citation type="submission" date="2019-03" db="EMBL/GenBank/DDBJ databases">
        <authorList>
            <person name="Danneels B."/>
        </authorList>
    </citation>
    <scope>NUCLEOTIDE SEQUENCE</scope>
</reference>
<evidence type="ECO:0000313" key="2">
    <source>
        <dbReference type="EMBL" id="VFR62982.1"/>
    </source>
</evidence>
<proteinExistence type="predicted"/>
<accession>A0A484SJW4</accession>
<name>A0A484SJW4_9ZZZZ</name>
<gene>
    <name evidence="1" type="ORF">ANT2_3880</name>
    <name evidence="2" type="ORF">ANT3_3882</name>
</gene>
<sequence>MQFLIATRFNDGHDLSEIHFEGCAGAAPSTGSSSSAAMVL</sequence>
<dbReference type="EMBL" id="CAADIG010000004">
    <property type="protein sequence ID" value="VFR38479.1"/>
    <property type="molecule type" value="Genomic_DNA"/>
</dbReference>
<dbReference type="EMBL" id="CAADID010000009">
    <property type="protein sequence ID" value="VFR62982.1"/>
    <property type="molecule type" value="Genomic_DNA"/>
</dbReference>
<dbReference type="AlphaFoldDB" id="A0A484SJW4"/>
<organism evidence="2">
    <name type="scientific">plant metagenome</name>
    <dbReference type="NCBI Taxonomy" id="1297885"/>
    <lineage>
        <taxon>unclassified sequences</taxon>
        <taxon>metagenomes</taxon>
        <taxon>organismal metagenomes</taxon>
    </lineage>
</organism>
<protein>
    <submittedName>
        <fullName evidence="2">Uncharacterized protein</fullName>
    </submittedName>
</protein>